<evidence type="ECO:0000256" key="1">
    <source>
        <dbReference type="ARBA" id="ARBA00023180"/>
    </source>
</evidence>
<protein>
    <recommendedName>
        <fullName evidence="3">Cadherin N-terminal domain-containing protein</fullName>
    </recommendedName>
</protein>
<feature type="domain" description="Cadherin N-terminal" evidence="3">
    <location>
        <begin position="30"/>
        <end position="87"/>
    </location>
</feature>
<organism evidence="4 5">
    <name type="scientific">Oryzias latipes</name>
    <name type="common">Japanese rice fish</name>
    <name type="synonym">Japanese killifish</name>
    <dbReference type="NCBI Taxonomy" id="8090"/>
    <lineage>
        <taxon>Eukaryota</taxon>
        <taxon>Metazoa</taxon>
        <taxon>Chordata</taxon>
        <taxon>Craniata</taxon>
        <taxon>Vertebrata</taxon>
        <taxon>Euteleostomi</taxon>
        <taxon>Actinopterygii</taxon>
        <taxon>Neopterygii</taxon>
        <taxon>Teleostei</taxon>
        <taxon>Neoteleostei</taxon>
        <taxon>Acanthomorphata</taxon>
        <taxon>Ovalentaria</taxon>
        <taxon>Atherinomorphae</taxon>
        <taxon>Beloniformes</taxon>
        <taxon>Adrianichthyidae</taxon>
        <taxon>Oryziinae</taxon>
        <taxon>Oryzias</taxon>
    </lineage>
</organism>
<keyword evidence="2" id="KW-1133">Transmembrane helix</keyword>
<name>A0A3P9IUC9_ORYLA</name>
<evidence type="ECO:0000256" key="2">
    <source>
        <dbReference type="SAM" id="Phobius"/>
    </source>
</evidence>
<evidence type="ECO:0000313" key="5">
    <source>
        <dbReference type="Proteomes" id="UP000265200"/>
    </source>
</evidence>
<dbReference type="Proteomes" id="UP000265200">
    <property type="component" value="Chromosome 14"/>
</dbReference>
<keyword evidence="2" id="KW-0812">Transmembrane</keyword>
<accession>A0A3P9IUC9</accession>
<dbReference type="Ensembl" id="ENSORLT00015010284.1">
    <property type="protein sequence ID" value="ENSORLP00015023516.1"/>
    <property type="gene ID" value="ENSORLG00015003546.1"/>
</dbReference>
<reference evidence="4 5" key="2">
    <citation type="submission" date="2017-04" db="EMBL/GenBank/DDBJ databases">
        <title>CpG methylation of centromeres and impact of large insertions on vertebrate speciation.</title>
        <authorList>
            <person name="Ichikawa K."/>
            <person name="Yoshimura J."/>
            <person name="Morishita S."/>
        </authorList>
    </citation>
    <scope>NUCLEOTIDE SEQUENCE</scope>
    <source>
        <strain evidence="4 5">HSOK</strain>
    </source>
</reference>
<feature type="transmembrane region" description="Helical" evidence="2">
    <location>
        <begin position="12"/>
        <end position="34"/>
    </location>
</feature>
<sequence length="122" mass="13466">MAIDCAALRTRLVVALFTFVALWGFTLSITRYSIPEEMEEGSFVANLAADLGLDVRSLEERNAKLDVIHGKNYLDLNKDTGELIIHHNTSSTCSFDGGSNQSHSTVARVMTFSNLNLRRTSS</sequence>
<dbReference type="Gene3D" id="2.60.40.60">
    <property type="entry name" value="Cadherins"/>
    <property type="match status" value="1"/>
</dbReference>
<dbReference type="Pfam" id="PF08266">
    <property type="entry name" value="Cadherin_2"/>
    <property type="match status" value="1"/>
</dbReference>
<evidence type="ECO:0000313" key="4">
    <source>
        <dbReference type="Ensembl" id="ENSORLP00015023516.1"/>
    </source>
</evidence>
<reference evidence="4" key="3">
    <citation type="submission" date="2025-08" db="UniProtKB">
        <authorList>
            <consortium name="Ensembl"/>
        </authorList>
    </citation>
    <scope>IDENTIFICATION</scope>
    <source>
        <strain evidence="4">HSOK</strain>
    </source>
</reference>
<keyword evidence="1" id="KW-0325">Glycoprotein</keyword>
<dbReference type="AlphaFoldDB" id="A0A3P9IUC9"/>
<proteinExistence type="predicted"/>
<dbReference type="InterPro" id="IPR013164">
    <property type="entry name" value="Cadherin_N"/>
</dbReference>
<keyword evidence="2" id="KW-0472">Membrane</keyword>
<reference key="1">
    <citation type="journal article" date="2007" name="Nature">
        <title>The medaka draft genome and insights into vertebrate genome evolution.</title>
        <authorList>
            <person name="Kasahara M."/>
            <person name="Naruse K."/>
            <person name="Sasaki S."/>
            <person name="Nakatani Y."/>
            <person name="Qu W."/>
            <person name="Ahsan B."/>
            <person name="Yamada T."/>
            <person name="Nagayasu Y."/>
            <person name="Doi K."/>
            <person name="Kasai Y."/>
            <person name="Jindo T."/>
            <person name="Kobayashi D."/>
            <person name="Shimada A."/>
            <person name="Toyoda A."/>
            <person name="Kuroki Y."/>
            <person name="Fujiyama A."/>
            <person name="Sasaki T."/>
            <person name="Shimizu A."/>
            <person name="Asakawa S."/>
            <person name="Shimizu N."/>
            <person name="Hashimoto S."/>
            <person name="Yang J."/>
            <person name="Lee Y."/>
            <person name="Matsushima K."/>
            <person name="Sugano S."/>
            <person name="Sakaizumi M."/>
            <person name="Narita T."/>
            <person name="Ohishi K."/>
            <person name="Haga S."/>
            <person name="Ohta F."/>
            <person name="Nomoto H."/>
            <person name="Nogata K."/>
            <person name="Morishita T."/>
            <person name="Endo T."/>
            <person name="Shin-I T."/>
            <person name="Takeda H."/>
            <person name="Morishita S."/>
            <person name="Kohara Y."/>
        </authorList>
    </citation>
    <scope>NUCLEOTIDE SEQUENCE [LARGE SCALE GENOMIC DNA]</scope>
    <source>
        <strain>Hd-rR</strain>
    </source>
</reference>
<evidence type="ECO:0000259" key="3">
    <source>
        <dbReference type="Pfam" id="PF08266"/>
    </source>
</evidence>
<reference evidence="4" key="4">
    <citation type="submission" date="2025-09" db="UniProtKB">
        <authorList>
            <consortium name="Ensembl"/>
        </authorList>
    </citation>
    <scope>IDENTIFICATION</scope>
    <source>
        <strain evidence="4">HSOK</strain>
    </source>
</reference>